<evidence type="ECO:0000313" key="3">
    <source>
        <dbReference type="Proteomes" id="UP000001937"/>
    </source>
</evidence>
<dbReference type="KEGG" id="fra:Francci3_2269"/>
<dbReference type="RefSeq" id="WP_011436683.1">
    <property type="nucleotide sequence ID" value="NC_007777.1"/>
</dbReference>
<gene>
    <name evidence="2" type="ordered locus">Francci3_2269</name>
</gene>
<organism evidence="2 3">
    <name type="scientific">Frankia casuarinae (strain DSM 45818 / CECT 9043 / HFP020203 / CcI3)</name>
    <dbReference type="NCBI Taxonomy" id="106370"/>
    <lineage>
        <taxon>Bacteria</taxon>
        <taxon>Bacillati</taxon>
        <taxon>Actinomycetota</taxon>
        <taxon>Actinomycetes</taxon>
        <taxon>Frankiales</taxon>
        <taxon>Frankiaceae</taxon>
        <taxon>Frankia</taxon>
    </lineage>
</organism>
<sequence>MNTQRSHSTTKYRTAHSRTLHTTTLGITRATIGILALSRPVDIIRLTGVDRVTAGRLAWLARLAGIRDLALGTGLLHALITRRDTTTWLWTGMIADAADVAVLATATTRGELPPMIGTAMTTAALGGVTAAVPLALPRHHPNTDPPPTIDTGGEHHHPAPPTPTRRKAATTP</sequence>
<accession>Q2JAQ5</accession>
<keyword evidence="3" id="KW-1185">Reference proteome</keyword>
<dbReference type="AlphaFoldDB" id="Q2JAQ5"/>
<evidence type="ECO:0000313" key="2">
    <source>
        <dbReference type="EMBL" id="ABD11637.1"/>
    </source>
</evidence>
<feature type="region of interest" description="Disordered" evidence="1">
    <location>
        <begin position="136"/>
        <end position="172"/>
    </location>
</feature>
<dbReference type="EMBL" id="CP000249">
    <property type="protein sequence ID" value="ABD11637.1"/>
    <property type="molecule type" value="Genomic_DNA"/>
</dbReference>
<evidence type="ECO:0000256" key="1">
    <source>
        <dbReference type="SAM" id="MobiDB-lite"/>
    </source>
</evidence>
<dbReference type="eggNOG" id="COG0229">
    <property type="taxonomic scope" value="Bacteria"/>
</dbReference>
<accession>A0A1X1PYY7</accession>
<proteinExistence type="predicted"/>
<reference evidence="2 3" key="1">
    <citation type="journal article" date="2007" name="Genome Res.">
        <title>Genome characteristics of facultatively symbiotic Frankia sp. strains reflect host range and host plant biogeography.</title>
        <authorList>
            <person name="Normand P."/>
            <person name="Lapierre P."/>
            <person name="Tisa L.S."/>
            <person name="Gogarten J.P."/>
            <person name="Alloisio N."/>
            <person name="Bagnarol E."/>
            <person name="Bassi C.A."/>
            <person name="Berry A.M."/>
            <person name="Bickhart D.M."/>
            <person name="Choisne N."/>
            <person name="Couloux A."/>
            <person name="Cournoyer B."/>
            <person name="Cruveiller S."/>
            <person name="Daubin V."/>
            <person name="Demange N."/>
            <person name="Francino M.P."/>
            <person name="Goltsman E."/>
            <person name="Huang Y."/>
            <person name="Kopp O.R."/>
            <person name="Labarre L."/>
            <person name="Lapidus A."/>
            <person name="Lavire C."/>
            <person name="Marechal J."/>
            <person name="Martinez M."/>
            <person name="Mastronunzio J.E."/>
            <person name="Mullin B.C."/>
            <person name="Niemann J."/>
            <person name="Pujic P."/>
            <person name="Rawnsley T."/>
            <person name="Rouy Z."/>
            <person name="Schenowitz C."/>
            <person name="Sellstedt A."/>
            <person name="Tavares F."/>
            <person name="Tomkins J.P."/>
            <person name="Vallenet D."/>
            <person name="Valverde C."/>
            <person name="Wall L.G."/>
            <person name="Wang Y."/>
            <person name="Medigue C."/>
            <person name="Benson D.R."/>
        </authorList>
    </citation>
    <scope>NUCLEOTIDE SEQUENCE [LARGE SCALE GENOMIC DNA]</scope>
    <source>
        <strain evidence="3">DSM 45818 / CECT 9043 / CcI3</strain>
    </source>
</reference>
<dbReference type="Proteomes" id="UP000001937">
    <property type="component" value="Chromosome"/>
</dbReference>
<dbReference type="HOGENOM" id="CLU_1793648_0_0_11"/>
<name>Q2JAQ5_FRACC</name>
<evidence type="ECO:0008006" key="4">
    <source>
        <dbReference type="Google" id="ProtNLM"/>
    </source>
</evidence>
<dbReference type="STRING" id="106370.Francci3_2269"/>
<protein>
    <recommendedName>
        <fullName evidence="4">DUF4267 domain-containing protein</fullName>
    </recommendedName>
</protein>